<name>A0ABT7EME9_9GAMM</name>
<keyword evidence="6" id="KW-0472">Membrane</keyword>
<evidence type="ECO:0000259" key="8">
    <source>
        <dbReference type="PROSITE" id="PS50885"/>
    </source>
</evidence>
<keyword evidence="2 4" id="KW-0807">Transducer</keyword>
<dbReference type="Pfam" id="PF18947">
    <property type="entry name" value="HAMP_2"/>
    <property type="match status" value="3"/>
</dbReference>
<dbReference type="Pfam" id="PF00672">
    <property type="entry name" value="HAMP"/>
    <property type="match status" value="1"/>
</dbReference>
<evidence type="ECO:0000256" key="2">
    <source>
        <dbReference type="ARBA" id="ARBA00023224"/>
    </source>
</evidence>
<evidence type="ECO:0000256" key="6">
    <source>
        <dbReference type="SAM" id="Phobius"/>
    </source>
</evidence>
<evidence type="ECO:0000256" key="1">
    <source>
        <dbReference type="ARBA" id="ARBA00022481"/>
    </source>
</evidence>
<dbReference type="PROSITE" id="PS50111">
    <property type="entry name" value="CHEMOTAXIS_TRANSDUC_2"/>
    <property type="match status" value="1"/>
</dbReference>
<dbReference type="Gene3D" id="3.30.450.20">
    <property type="entry name" value="PAS domain"/>
    <property type="match status" value="1"/>
</dbReference>
<dbReference type="Gene3D" id="6.10.340.10">
    <property type="match status" value="1"/>
</dbReference>
<accession>A0ABT7EME9</accession>
<dbReference type="PRINTS" id="PR00260">
    <property type="entry name" value="CHEMTRNSDUCR"/>
</dbReference>
<feature type="coiled-coil region" evidence="5">
    <location>
        <begin position="385"/>
        <end position="422"/>
    </location>
</feature>
<protein>
    <submittedName>
        <fullName evidence="9">Nitrate- and nitrite sensing domain-containing protein</fullName>
    </submittedName>
</protein>
<dbReference type="InterPro" id="IPR004090">
    <property type="entry name" value="Chemotax_Me-accpt_rcpt"/>
</dbReference>
<reference evidence="9 10" key="1">
    <citation type="submission" date="2023-05" db="EMBL/GenBank/DDBJ databases">
        <title>Pseudoalteromonas ardens sp. nov., Pseudoalteromonas obscura sp. nov., and Pseudoalteromonas umbrosa sp. nov., isolated from the coral Montipora capitata.</title>
        <authorList>
            <person name="Thomas E.M."/>
            <person name="Smith E.M."/>
            <person name="Papke E."/>
            <person name="Shlafstein M.D."/>
            <person name="Oline D.K."/>
            <person name="Videau P."/>
            <person name="Saw J.H."/>
            <person name="Strangman W.K."/>
            <person name="Ushijima B."/>
        </authorList>
    </citation>
    <scope>NUCLEOTIDE SEQUENCE [LARGE SCALE GENOMIC DNA]</scope>
    <source>
        <strain evidence="9 10">P94</strain>
    </source>
</reference>
<comment type="caution">
    <text evidence="9">The sequence shown here is derived from an EMBL/GenBank/DDBJ whole genome shotgun (WGS) entry which is preliminary data.</text>
</comment>
<keyword evidence="10" id="KW-1185">Reference proteome</keyword>
<gene>
    <name evidence="9" type="ORF">QNM18_14300</name>
</gene>
<feature type="domain" description="HAMP" evidence="8">
    <location>
        <begin position="334"/>
        <end position="386"/>
    </location>
</feature>
<dbReference type="Pfam" id="PF13188">
    <property type="entry name" value="PAS_8"/>
    <property type="match status" value="1"/>
</dbReference>
<dbReference type="EMBL" id="JASJUT010000005">
    <property type="protein sequence ID" value="MDK2596230.1"/>
    <property type="molecule type" value="Genomic_DNA"/>
</dbReference>
<feature type="domain" description="HAMP" evidence="8">
    <location>
        <begin position="745"/>
        <end position="797"/>
    </location>
</feature>
<evidence type="ECO:0000256" key="3">
    <source>
        <dbReference type="ARBA" id="ARBA00029447"/>
    </source>
</evidence>
<feature type="transmembrane region" description="Helical" evidence="6">
    <location>
        <begin position="311"/>
        <end position="333"/>
    </location>
</feature>
<dbReference type="InterPro" id="IPR004089">
    <property type="entry name" value="MCPsignal_dom"/>
</dbReference>
<comment type="similarity">
    <text evidence="3">Belongs to the methyl-accepting chemotaxis (MCP) protein family.</text>
</comment>
<keyword evidence="1" id="KW-0488">Methylation</keyword>
<dbReference type="InterPro" id="IPR003660">
    <property type="entry name" value="HAMP_dom"/>
</dbReference>
<dbReference type="PANTHER" id="PTHR43531">
    <property type="entry name" value="PROTEIN ICFG"/>
    <property type="match status" value="1"/>
</dbReference>
<dbReference type="Pfam" id="PF08376">
    <property type="entry name" value="NIT"/>
    <property type="match status" value="1"/>
</dbReference>
<dbReference type="CDD" id="cd06225">
    <property type="entry name" value="HAMP"/>
    <property type="match status" value="1"/>
</dbReference>
<dbReference type="Gene3D" id="1.20.120.1530">
    <property type="match status" value="1"/>
</dbReference>
<dbReference type="InterPro" id="IPR013587">
    <property type="entry name" value="Nitrate/nitrite_sensing"/>
</dbReference>
<evidence type="ECO:0000313" key="9">
    <source>
        <dbReference type="EMBL" id="MDK2596230.1"/>
    </source>
</evidence>
<evidence type="ECO:0000256" key="5">
    <source>
        <dbReference type="SAM" id="Coils"/>
    </source>
</evidence>
<dbReference type="InterPro" id="IPR000014">
    <property type="entry name" value="PAS"/>
</dbReference>
<dbReference type="RefSeq" id="WP_284137629.1">
    <property type="nucleotide sequence ID" value="NZ_JASJUT010000005.1"/>
</dbReference>
<dbReference type="PANTHER" id="PTHR43531:SF14">
    <property type="entry name" value="METHYL-ACCEPTING CHEMOTAXIS PROTEIN I-RELATED"/>
    <property type="match status" value="1"/>
</dbReference>
<keyword evidence="6" id="KW-0812">Transmembrane</keyword>
<dbReference type="CDD" id="cd11386">
    <property type="entry name" value="MCP_signal"/>
    <property type="match status" value="1"/>
</dbReference>
<feature type="domain" description="Methyl-accepting transducer" evidence="7">
    <location>
        <begin position="802"/>
        <end position="1031"/>
    </location>
</feature>
<keyword evidence="6" id="KW-1133">Transmembrane helix</keyword>
<dbReference type="Gene3D" id="1.10.287.950">
    <property type="entry name" value="Methyl-accepting chemotaxis protein"/>
    <property type="match status" value="1"/>
</dbReference>
<dbReference type="SUPFAM" id="SSF58104">
    <property type="entry name" value="Methyl-accepting chemotaxis protein (MCP) signaling domain"/>
    <property type="match status" value="1"/>
</dbReference>
<evidence type="ECO:0000259" key="7">
    <source>
        <dbReference type="PROSITE" id="PS50111"/>
    </source>
</evidence>
<dbReference type="Pfam" id="PF00015">
    <property type="entry name" value="MCPsignal"/>
    <property type="match status" value="1"/>
</dbReference>
<sequence>MRIFNNLKLRWKLISIALIPLVFMVALAIDKVYESQQLERENAKLLLLTQLSVLANEFVHEMQKERGATAGFLGSKGAKFSDVLPKQREDTDKAASRLDNFLMAFDVNEFGREFATQLNSALTLKKQLGNVREQISGFSISTSDAIGYYTRSNGAFLSTITFLAKLSTQSEIVNAATAYRNFLNSKERAGVERAVFTAVFAENQFKPGQYEKLRNLITVQDTYMEVFLSLASQENKRFYLATMENEAVTETQKMRDAAFAKVNEGNFGIDAAYWFKMQTAKINLLKTVSDKLSGNLATLSNKSLEQASQDVYFAVVLMVVSLSLTLGFVFFVLQRITSPINNAVNIAQEISKGNLENKINADTKDESGQLLEALGGMQSSLLKSRQELQQRMELERTQAAENNRLKQALDNVSANVMVADERNTIIYQNNASQALFTESQTAIEETLTGFNAEHIVGSDASKLHPSPAALSQQLSNLSQTHSEELKLGRKSLKLTLNPIVSKEQIKLGVVLEWQDLTQQRDAESQIQKVIKAAAKGELNTRIDSAHFDGFMKVLAEGINELLEAIVGPLKKTAEAVHLISKGDVPALINEQYQGDFALLKNNLNTCIEVVGLMIKDVNGLANAAVAGDLKKRVDLTQHNGDFRKIVTGVNNMMDAMVGPLTKAANVVEAISRGDIPGHITEQYNGDFELLKINLNTCIDAVGQLIDDANSLADAASNGNLAARADTSKHQGDFQQIITGVNTLLEAVVAPMDDCKSVMTQVAKGDLSQQMGDVYAGDFALLSQSINTSLNRLSSVVEQVMASANQTDNSSNDLSSAVVNLSQRTEQQATALEKTRSLMGELTESVVSSADKAQNANQLSADTQVQAESGFKVVGDAVDSMNEINQASERITDIIGVIDEIAFQTNLLALNAAVEAARAGKQGKGFAVVAGEVRALAQRSATAAKEIKELIRANVDKISIGTQLVNQSGDTLSKIVNAAQSASEMIAEIATISDQQNSAIKQVNQAILQMEEMTQQNAAMAEEASATAVSMSEQAGDMKRKLSGFTTKGNAAHNLIGHTL</sequence>
<organism evidence="9 10">
    <name type="scientific">Pseudoalteromonas obscura</name>
    <dbReference type="NCBI Taxonomy" id="3048491"/>
    <lineage>
        <taxon>Bacteria</taxon>
        <taxon>Pseudomonadati</taxon>
        <taxon>Pseudomonadota</taxon>
        <taxon>Gammaproteobacteria</taxon>
        <taxon>Alteromonadales</taxon>
        <taxon>Pseudoalteromonadaceae</taxon>
        <taxon>Pseudoalteromonas</taxon>
    </lineage>
</organism>
<feature type="domain" description="HAMP" evidence="8">
    <location>
        <begin position="654"/>
        <end position="706"/>
    </location>
</feature>
<evidence type="ECO:0000313" key="10">
    <source>
        <dbReference type="Proteomes" id="UP001231915"/>
    </source>
</evidence>
<dbReference type="Proteomes" id="UP001231915">
    <property type="component" value="Unassembled WGS sequence"/>
</dbReference>
<dbReference type="InterPro" id="IPR051310">
    <property type="entry name" value="MCP_chemotaxis"/>
</dbReference>
<dbReference type="SMART" id="SM00304">
    <property type="entry name" value="HAMP"/>
    <property type="match status" value="4"/>
</dbReference>
<dbReference type="SMART" id="SM00283">
    <property type="entry name" value="MA"/>
    <property type="match status" value="1"/>
</dbReference>
<dbReference type="SUPFAM" id="SSF158472">
    <property type="entry name" value="HAMP domain-like"/>
    <property type="match status" value="1"/>
</dbReference>
<evidence type="ECO:0000256" key="4">
    <source>
        <dbReference type="PROSITE-ProRule" id="PRU00284"/>
    </source>
</evidence>
<proteinExistence type="inferred from homology"/>
<keyword evidence="5" id="KW-0175">Coiled coil</keyword>
<dbReference type="PROSITE" id="PS50885">
    <property type="entry name" value="HAMP"/>
    <property type="match status" value="3"/>
</dbReference>